<dbReference type="InterPro" id="IPR010981">
    <property type="entry name" value="SinR/SinI_dimer_dom"/>
</dbReference>
<dbReference type="SUPFAM" id="SSF47406">
    <property type="entry name" value="SinR repressor dimerisation domain-like"/>
    <property type="match status" value="1"/>
</dbReference>
<proteinExistence type="predicted"/>
<evidence type="ECO:0000313" key="2">
    <source>
        <dbReference type="EMBL" id="WVX82302.1"/>
    </source>
</evidence>
<dbReference type="EMBL" id="CP137640">
    <property type="protein sequence ID" value="WVX82302.1"/>
    <property type="molecule type" value="Genomic_DNA"/>
</dbReference>
<dbReference type="Pfam" id="PF08671">
    <property type="entry name" value="SinI"/>
    <property type="match status" value="1"/>
</dbReference>
<dbReference type="Proteomes" id="UP001357223">
    <property type="component" value="Chromosome"/>
</dbReference>
<dbReference type="InterPro" id="IPR036281">
    <property type="entry name" value="SinR/SinI_dimer_dom_sf"/>
</dbReference>
<evidence type="ECO:0000259" key="1">
    <source>
        <dbReference type="PROSITE" id="PS51500"/>
    </source>
</evidence>
<sequence>MSEGKEQSIEYDIEWIELITEAKNLGIEMEEIRNFFAQSNT</sequence>
<organism evidence="2 3">
    <name type="scientific">Niallia oryzisoli</name>
    <dbReference type="NCBI Taxonomy" id="1737571"/>
    <lineage>
        <taxon>Bacteria</taxon>
        <taxon>Bacillati</taxon>
        <taxon>Bacillota</taxon>
        <taxon>Bacilli</taxon>
        <taxon>Bacillales</taxon>
        <taxon>Bacillaceae</taxon>
        <taxon>Niallia</taxon>
    </lineage>
</organism>
<feature type="domain" description="Sin" evidence="1">
    <location>
        <begin position="2"/>
        <end position="40"/>
    </location>
</feature>
<gene>
    <name evidence="2" type="ORF">R4Z09_04685</name>
</gene>
<dbReference type="PROSITE" id="PS51500">
    <property type="entry name" value="SIN"/>
    <property type="match status" value="1"/>
</dbReference>
<name>A0ABZ2CG36_9BACI</name>
<keyword evidence="3" id="KW-1185">Reference proteome</keyword>
<reference evidence="2 3" key="1">
    <citation type="submission" date="2023-10" db="EMBL/GenBank/DDBJ databases">
        <title>Niallia locisalis sp.nov. isolated from a salt pond sample.</title>
        <authorList>
            <person name="Li X.-J."/>
            <person name="Dong L."/>
        </authorList>
    </citation>
    <scope>NUCLEOTIDE SEQUENCE [LARGE SCALE GENOMIC DNA]</scope>
    <source>
        <strain evidence="2 3">DSM 29761</strain>
    </source>
</reference>
<protein>
    <submittedName>
        <fullName evidence="2">Anti-repressor SinI family protein</fullName>
    </submittedName>
</protein>
<accession>A0ABZ2CG36</accession>
<dbReference type="RefSeq" id="WP_338451205.1">
    <property type="nucleotide sequence ID" value="NZ_CP137640.1"/>
</dbReference>
<evidence type="ECO:0000313" key="3">
    <source>
        <dbReference type="Proteomes" id="UP001357223"/>
    </source>
</evidence>